<name>A0A8J4X6Q1_CLAMG</name>
<keyword evidence="3" id="KW-1185">Reference proteome</keyword>
<accession>A0A8J4X6Q1</accession>
<comment type="caution">
    <text evidence="2">The sequence shown here is derived from an EMBL/GenBank/DDBJ whole genome shotgun (WGS) entry which is preliminary data.</text>
</comment>
<dbReference type="AlphaFoldDB" id="A0A8J4X6Q1"/>
<evidence type="ECO:0000313" key="2">
    <source>
        <dbReference type="EMBL" id="KAF5903869.1"/>
    </source>
</evidence>
<evidence type="ECO:0000256" key="1">
    <source>
        <dbReference type="SAM" id="MobiDB-lite"/>
    </source>
</evidence>
<feature type="region of interest" description="Disordered" evidence="1">
    <location>
        <begin position="157"/>
        <end position="188"/>
    </location>
</feature>
<protein>
    <submittedName>
        <fullName evidence="2">Sialidase-3</fullName>
    </submittedName>
</protein>
<sequence length="208" mass="22784">MSDSYRAFIHACPHRIRVRFVFLNQELKLMVRLLSSPVEALVSLDAPGTLRHVEAAAHVVRTREPVKQIQKGVGITKGQVQITQVPLGVREARTRGHGVRHREAAFGDAVGVTRFQSPQRCARIPCVKMSIVGGAGRRSVHLFPRVPERHRVPSLALSARPYGRGAQAQAISEQDARKQEGGQAQSPSLGPFRISGWLLVLAGCRADV</sequence>
<evidence type="ECO:0000313" key="3">
    <source>
        <dbReference type="Proteomes" id="UP000727407"/>
    </source>
</evidence>
<proteinExistence type="predicted"/>
<dbReference type="Proteomes" id="UP000727407">
    <property type="component" value="Unassembled WGS sequence"/>
</dbReference>
<reference evidence="2" key="1">
    <citation type="submission" date="2020-07" db="EMBL/GenBank/DDBJ databases">
        <title>Clarias magur genome sequencing, assembly and annotation.</title>
        <authorList>
            <person name="Kushwaha B."/>
            <person name="Kumar R."/>
            <person name="Das P."/>
            <person name="Joshi C.G."/>
            <person name="Kumar D."/>
            <person name="Nagpure N.S."/>
            <person name="Pandey M."/>
            <person name="Agarwal S."/>
            <person name="Srivastava S."/>
            <person name="Singh M."/>
            <person name="Sahoo L."/>
            <person name="Jayasankar P."/>
            <person name="Meher P.K."/>
            <person name="Koringa P.G."/>
            <person name="Iquebal M.A."/>
            <person name="Das S.P."/>
            <person name="Bit A."/>
            <person name="Patnaik S."/>
            <person name="Patel N."/>
            <person name="Shah T.M."/>
            <person name="Hinsu A."/>
            <person name="Jena J.K."/>
        </authorList>
    </citation>
    <scope>NUCLEOTIDE SEQUENCE</scope>
    <source>
        <strain evidence="2">CIFAMagur01</strain>
        <tissue evidence="2">Testis</tissue>
    </source>
</reference>
<dbReference type="EMBL" id="QNUK01000067">
    <property type="protein sequence ID" value="KAF5903869.1"/>
    <property type="molecule type" value="Genomic_DNA"/>
</dbReference>
<organism evidence="2 3">
    <name type="scientific">Clarias magur</name>
    <name type="common">Asian catfish</name>
    <name type="synonym">Macropteronotus magur</name>
    <dbReference type="NCBI Taxonomy" id="1594786"/>
    <lineage>
        <taxon>Eukaryota</taxon>
        <taxon>Metazoa</taxon>
        <taxon>Chordata</taxon>
        <taxon>Craniata</taxon>
        <taxon>Vertebrata</taxon>
        <taxon>Euteleostomi</taxon>
        <taxon>Actinopterygii</taxon>
        <taxon>Neopterygii</taxon>
        <taxon>Teleostei</taxon>
        <taxon>Ostariophysi</taxon>
        <taxon>Siluriformes</taxon>
        <taxon>Clariidae</taxon>
        <taxon>Clarias</taxon>
    </lineage>
</organism>
<gene>
    <name evidence="2" type="primary">dxs</name>
    <name evidence="2" type="ORF">DAT39_006464</name>
</gene>